<protein>
    <recommendedName>
        <fullName evidence="10">Histidine kinase/HSP90-like ATPase domain-containing protein</fullName>
    </recommendedName>
</protein>
<organism evidence="8 9">
    <name type="scientific">Cylindrotheca closterium</name>
    <dbReference type="NCBI Taxonomy" id="2856"/>
    <lineage>
        <taxon>Eukaryota</taxon>
        <taxon>Sar</taxon>
        <taxon>Stramenopiles</taxon>
        <taxon>Ochrophyta</taxon>
        <taxon>Bacillariophyta</taxon>
        <taxon>Bacillariophyceae</taxon>
        <taxon>Bacillariophycidae</taxon>
        <taxon>Bacillariales</taxon>
        <taxon>Bacillariaceae</taxon>
        <taxon>Cylindrotheca</taxon>
    </lineage>
</organism>
<dbReference type="GO" id="GO:0140662">
    <property type="term" value="F:ATP-dependent protein folding chaperone"/>
    <property type="evidence" value="ECO:0007669"/>
    <property type="project" value="InterPro"/>
</dbReference>
<feature type="binding site" evidence="5">
    <location>
        <position position="92"/>
    </location>
    <ligand>
        <name>ATP</name>
        <dbReference type="ChEBI" id="CHEBI:30616"/>
    </ligand>
</feature>
<sequence length="815" mass="92271">MRFDRLAFHAMALLAFTHAPLPHQQSSSLVLADEEAAAAAAAEEAANKIPVVEDSYEAPDDAENFKFEAEVSRMLDIVVNSLYQNKDVFLRELISNASDALDKVRFLSISKPELLQGEEKLQVQIEFDSEASTLTIRDTGIGMTHDEMISNLGTVARSGTTRFLQGLKGADGESGQVSQIGQFGVGFYSAFLVADRVQVASKHPESDTQYVWTTTNGSSEFQIFADPRGTSLVRGTEITLFLKEDAIDYANETRLQTLAKHYSEFVTHPIYLRTEQTMEVEIEDDEDDAPAAEDEEKKEGEDDLEVEEEEEEAEGKPKKTKEVTTFEFEQLNGNPAIWTRSKEDISDEEYKAFYKVVSRDESSSAEHWSHFNAEGNINFKSLLYLPDTPPEAWMTGMQEMDKSGLSLYVRKVLISDEFELLPRYLAFLRGVVDSDDLPLNVNRETLQESKIIKVIKKKVVRKALEMIRNFMKEADKEAAEAKPAEDDEDDEDAPATTSKYNEWYSKFAPSLKMGALDDEPNRPKIMKLLRFKSSKTGEDGWTSLEQYVENMKDFQKEIYFVAGQDVESVEKSQFLETFSQKDVEVLYFLDPIDEYMASNVREFESAKFKNIATENIKLETEDDKDLATRREKFYKKKFKPLTKYLKKLYGPSIMRIAISSRLVSTPAIASSAEYGHSANMERIMRAQAYSHGQSDFSMRALKVFEINPRHPFITKLLEGAPEEDADDAVVAPEVEEAAWILHEMAMLNGGFPLTDPEAHSKRMMKFIQSNLNVESLTLEEEPELPVEEEEAPDVDDMDLGDLGDLSDFDLDGMEL</sequence>
<dbReference type="FunFam" id="3.30.565.10:FF:000005">
    <property type="entry name" value="Heat shock protein 90"/>
    <property type="match status" value="1"/>
</dbReference>
<evidence type="ECO:0000256" key="5">
    <source>
        <dbReference type="PIRSR" id="PIRSR002583-1"/>
    </source>
</evidence>
<evidence type="ECO:0008006" key="10">
    <source>
        <dbReference type="Google" id="ProtNLM"/>
    </source>
</evidence>
<dbReference type="GO" id="GO:0016887">
    <property type="term" value="F:ATP hydrolysis activity"/>
    <property type="evidence" value="ECO:0007669"/>
    <property type="project" value="InterPro"/>
</dbReference>
<feature type="binding site" evidence="5">
    <location>
        <position position="96"/>
    </location>
    <ligand>
        <name>ATP</name>
        <dbReference type="ChEBI" id="CHEBI:30616"/>
    </ligand>
</feature>
<keyword evidence="2 5" id="KW-0547">Nucleotide-binding</keyword>
<dbReference type="NCBIfam" id="NF003555">
    <property type="entry name" value="PRK05218.1"/>
    <property type="match status" value="1"/>
</dbReference>
<feature type="binding site" evidence="5">
    <location>
        <position position="236"/>
    </location>
    <ligand>
        <name>ATP</name>
        <dbReference type="ChEBI" id="CHEBI:30616"/>
    </ligand>
</feature>
<proteinExistence type="inferred from homology"/>
<dbReference type="HAMAP" id="MF_00505">
    <property type="entry name" value="HSP90"/>
    <property type="match status" value="1"/>
</dbReference>
<dbReference type="PANTHER" id="PTHR11528">
    <property type="entry name" value="HEAT SHOCK PROTEIN 90 FAMILY MEMBER"/>
    <property type="match status" value="1"/>
</dbReference>
<feature type="compositionally biased region" description="Acidic residues" evidence="6">
    <location>
        <begin position="301"/>
        <end position="313"/>
    </location>
</feature>
<dbReference type="SUPFAM" id="SSF55874">
    <property type="entry name" value="ATPase domain of HSP90 chaperone/DNA topoisomerase II/histidine kinase"/>
    <property type="match status" value="1"/>
</dbReference>
<evidence type="ECO:0000256" key="4">
    <source>
        <dbReference type="ARBA" id="ARBA00023186"/>
    </source>
</evidence>
<dbReference type="Gene3D" id="3.30.565.10">
    <property type="entry name" value="Histidine kinase-like ATPase, C-terminal domain"/>
    <property type="match status" value="1"/>
</dbReference>
<feature type="binding site" evidence="5">
    <location>
        <position position="138"/>
    </location>
    <ligand>
        <name>ATP</name>
        <dbReference type="ChEBI" id="CHEBI:30616"/>
    </ligand>
</feature>
<dbReference type="SUPFAM" id="SSF54211">
    <property type="entry name" value="Ribosomal protein S5 domain 2-like"/>
    <property type="match status" value="1"/>
</dbReference>
<dbReference type="InterPro" id="IPR036890">
    <property type="entry name" value="HATPase_C_sf"/>
</dbReference>
<dbReference type="Pfam" id="PF13589">
    <property type="entry name" value="HATPase_c_3"/>
    <property type="match status" value="1"/>
</dbReference>
<evidence type="ECO:0000313" key="9">
    <source>
        <dbReference type="Proteomes" id="UP001295423"/>
    </source>
</evidence>
<feature type="signal peptide" evidence="7">
    <location>
        <begin position="1"/>
        <end position="19"/>
    </location>
</feature>
<dbReference type="Pfam" id="PF00183">
    <property type="entry name" value="HSP90"/>
    <property type="match status" value="1"/>
</dbReference>
<keyword evidence="7" id="KW-0732">Signal</keyword>
<dbReference type="InterPro" id="IPR037196">
    <property type="entry name" value="HSP90_C"/>
</dbReference>
<feature type="compositionally biased region" description="Acidic residues" evidence="6">
    <location>
        <begin position="282"/>
        <end position="294"/>
    </location>
</feature>
<evidence type="ECO:0000256" key="1">
    <source>
        <dbReference type="ARBA" id="ARBA00008239"/>
    </source>
</evidence>
<keyword evidence="4" id="KW-0143">Chaperone</keyword>
<dbReference type="SUPFAM" id="SSF110942">
    <property type="entry name" value="HSP90 C-terminal domain"/>
    <property type="match status" value="1"/>
</dbReference>
<dbReference type="CDD" id="cd16927">
    <property type="entry name" value="HATPase_Hsp90-like"/>
    <property type="match status" value="1"/>
</dbReference>
<feature type="binding site" evidence="5">
    <location>
        <position position="151"/>
    </location>
    <ligand>
        <name>ATP</name>
        <dbReference type="ChEBI" id="CHEBI:30616"/>
    </ligand>
</feature>
<dbReference type="Gene3D" id="1.20.120.790">
    <property type="entry name" value="Heat shock protein 90, C-terminal domain"/>
    <property type="match status" value="1"/>
</dbReference>
<dbReference type="PRINTS" id="PR00775">
    <property type="entry name" value="HEATSHOCK90"/>
</dbReference>
<dbReference type="InterPro" id="IPR020568">
    <property type="entry name" value="Ribosomal_Su5_D2-typ_SF"/>
</dbReference>
<comment type="similarity">
    <text evidence="1">Belongs to the heat shock protein 90 family.</text>
</comment>
<gene>
    <name evidence="8" type="ORF">CYCCA115_LOCUS17576</name>
</gene>
<accession>A0AAD2G0J8</accession>
<feature type="binding site" evidence="5">
    <location>
        <position position="143"/>
    </location>
    <ligand>
        <name>ATP</name>
        <dbReference type="ChEBI" id="CHEBI:30616"/>
    </ligand>
</feature>
<dbReference type="InterPro" id="IPR001404">
    <property type="entry name" value="Hsp90_fam"/>
</dbReference>
<dbReference type="InterPro" id="IPR020575">
    <property type="entry name" value="Hsp90_N"/>
</dbReference>
<feature type="binding site" evidence="5">
    <location>
        <begin position="158"/>
        <end position="159"/>
    </location>
    <ligand>
        <name>ATP</name>
        <dbReference type="ChEBI" id="CHEBI:30616"/>
    </ligand>
</feature>
<dbReference type="InterPro" id="IPR019805">
    <property type="entry name" value="Heat_shock_protein_90_CS"/>
</dbReference>
<dbReference type="GO" id="GO:0005524">
    <property type="term" value="F:ATP binding"/>
    <property type="evidence" value="ECO:0007669"/>
    <property type="project" value="UniProtKB-KW"/>
</dbReference>
<dbReference type="Gene3D" id="3.30.230.80">
    <property type="match status" value="1"/>
</dbReference>
<dbReference type="PROSITE" id="PS00298">
    <property type="entry name" value="HSP90"/>
    <property type="match status" value="1"/>
</dbReference>
<dbReference type="Gene3D" id="3.40.50.11260">
    <property type="match status" value="1"/>
</dbReference>
<evidence type="ECO:0000256" key="3">
    <source>
        <dbReference type="ARBA" id="ARBA00022840"/>
    </source>
</evidence>
<feature type="binding site" evidence="5">
    <location>
        <begin position="182"/>
        <end position="187"/>
    </location>
    <ligand>
        <name>ATP</name>
        <dbReference type="ChEBI" id="CHEBI:30616"/>
    </ligand>
</feature>
<keyword evidence="3 5" id="KW-0067">ATP-binding</keyword>
<dbReference type="GO" id="GO:0051082">
    <property type="term" value="F:unfolded protein binding"/>
    <property type="evidence" value="ECO:0007669"/>
    <property type="project" value="InterPro"/>
</dbReference>
<feature type="chain" id="PRO_5042042861" description="Histidine kinase/HSP90-like ATPase domain-containing protein" evidence="7">
    <location>
        <begin position="20"/>
        <end position="815"/>
    </location>
</feature>
<evidence type="ECO:0000256" key="6">
    <source>
        <dbReference type="SAM" id="MobiDB-lite"/>
    </source>
</evidence>
<dbReference type="PIRSF" id="PIRSF002583">
    <property type="entry name" value="Hsp90"/>
    <property type="match status" value="1"/>
</dbReference>
<evidence type="ECO:0000313" key="8">
    <source>
        <dbReference type="EMBL" id="CAJ1959153.1"/>
    </source>
</evidence>
<keyword evidence="9" id="KW-1185">Reference proteome</keyword>
<feature type="region of interest" description="Disordered" evidence="6">
    <location>
        <begin position="778"/>
        <end position="815"/>
    </location>
</feature>
<evidence type="ECO:0000256" key="7">
    <source>
        <dbReference type="SAM" id="SignalP"/>
    </source>
</evidence>
<name>A0AAD2G0J8_9STRA</name>
<evidence type="ECO:0000256" key="2">
    <source>
        <dbReference type="ARBA" id="ARBA00022741"/>
    </source>
</evidence>
<reference evidence="8" key="1">
    <citation type="submission" date="2023-08" db="EMBL/GenBank/DDBJ databases">
        <authorList>
            <person name="Audoor S."/>
            <person name="Bilcke G."/>
        </authorList>
    </citation>
    <scope>NUCLEOTIDE SEQUENCE</scope>
</reference>
<dbReference type="Proteomes" id="UP001295423">
    <property type="component" value="Unassembled WGS sequence"/>
</dbReference>
<comment type="caution">
    <text evidence="8">The sequence shown here is derived from an EMBL/GenBank/DDBJ whole genome shotgun (WGS) entry which is preliminary data.</text>
</comment>
<feature type="binding site" evidence="5">
    <location>
        <position position="443"/>
    </location>
    <ligand>
        <name>ATP</name>
        <dbReference type="ChEBI" id="CHEBI:30616"/>
    </ligand>
</feature>
<dbReference type="EMBL" id="CAKOGP040001981">
    <property type="protein sequence ID" value="CAJ1959153.1"/>
    <property type="molecule type" value="Genomic_DNA"/>
</dbReference>
<dbReference type="AlphaFoldDB" id="A0AAD2G0J8"/>
<feature type="region of interest" description="Disordered" evidence="6">
    <location>
        <begin position="282"/>
        <end position="321"/>
    </location>
</feature>